<reference evidence="3 4" key="1">
    <citation type="submission" date="2019-01" db="EMBL/GenBank/DDBJ databases">
        <title>The draft genome of Rhizobium sp. 24NR.</title>
        <authorList>
            <person name="Liu L."/>
            <person name="Liang L."/>
            <person name="Shi S."/>
            <person name="Xu L."/>
            <person name="Wang X."/>
            <person name="Li L."/>
            <person name="Zhang X."/>
        </authorList>
    </citation>
    <scope>NUCLEOTIDE SEQUENCE [LARGE SCALE GENOMIC DNA]</scope>
    <source>
        <strain evidence="3 4">24NR</strain>
    </source>
</reference>
<dbReference type="EMBL" id="SBIP01000002">
    <property type="protein sequence ID" value="RWX79416.1"/>
    <property type="molecule type" value="Genomic_DNA"/>
</dbReference>
<dbReference type="Gene3D" id="3.40.960.10">
    <property type="entry name" value="VSR Endonuclease"/>
    <property type="match status" value="1"/>
</dbReference>
<dbReference type="GO" id="GO:0004519">
    <property type="term" value="F:endonuclease activity"/>
    <property type="evidence" value="ECO:0007669"/>
    <property type="project" value="UniProtKB-KW"/>
</dbReference>
<sequence>MTTSVFPKINGSSSTSTPSSGPSGHLLPVGEKREYAAPSSPNPSLEIRVPRLILHRPARNIFSPTGRRWPEGPDEGVRRMSADDITKRSSGKTKQARRLRRNETEEEYRLWSELRNRLLNGYKFSRQVPLGPYVADFLCREQKLVIEVDGFQHAQSRNDEVRTRWLNAKGYAVLRFWNHEITHERRAVLDTILAALSGQMIELCKITRFHPADLTAIEPTGEQP</sequence>
<dbReference type="Pfam" id="PF04480">
    <property type="entry name" value="DUF559"/>
    <property type="match status" value="1"/>
</dbReference>
<evidence type="ECO:0000313" key="4">
    <source>
        <dbReference type="Proteomes" id="UP000287687"/>
    </source>
</evidence>
<feature type="region of interest" description="Disordered" evidence="1">
    <location>
        <begin position="1"/>
        <end position="42"/>
    </location>
</feature>
<keyword evidence="3" id="KW-0378">Hydrolase</keyword>
<dbReference type="InterPro" id="IPR011335">
    <property type="entry name" value="Restrct_endonuc-II-like"/>
</dbReference>
<dbReference type="RefSeq" id="WP_128443390.1">
    <property type="nucleotide sequence ID" value="NZ_SBIP01000002.1"/>
</dbReference>
<dbReference type="PANTHER" id="PTHR38590:SF1">
    <property type="entry name" value="BLL0828 PROTEIN"/>
    <property type="match status" value="1"/>
</dbReference>
<feature type="region of interest" description="Disordered" evidence="1">
    <location>
        <begin position="63"/>
        <end position="102"/>
    </location>
</feature>
<feature type="compositionally biased region" description="Basic residues" evidence="1">
    <location>
        <begin position="89"/>
        <end position="100"/>
    </location>
</feature>
<comment type="caution">
    <text evidence="3">The sequence shown here is derived from an EMBL/GenBank/DDBJ whole genome shotgun (WGS) entry which is preliminary data.</text>
</comment>
<accession>A0A3S3RVT0</accession>
<gene>
    <name evidence="3" type="ORF">EPK99_09820</name>
</gene>
<dbReference type="AlphaFoldDB" id="A0A3S3RVT0"/>
<feature type="compositionally biased region" description="Basic and acidic residues" evidence="1">
    <location>
        <begin position="68"/>
        <end position="87"/>
    </location>
</feature>
<feature type="domain" description="DUF559" evidence="2">
    <location>
        <begin position="92"/>
        <end position="196"/>
    </location>
</feature>
<feature type="compositionally biased region" description="Low complexity" evidence="1">
    <location>
        <begin position="11"/>
        <end position="24"/>
    </location>
</feature>
<dbReference type="InterPro" id="IPR007569">
    <property type="entry name" value="DUF559"/>
</dbReference>
<dbReference type="CDD" id="cd01038">
    <property type="entry name" value="Endonuclease_DUF559"/>
    <property type="match status" value="1"/>
</dbReference>
<dbReference type="Proteomes" id="UP000287687">
    <property type="component" value="Unassembled WGS sequence"/>
</dbReference>
<dbReference type="OrthoDB" id="9798754at2"/>
<keyword evidence="3" id="KW-0255">Endonuclease</keyword>
<evidence type="ECO:0000256" key="1">
    <source>
        <dbReference type="SAM" id="MobiDB-lite"/>
    </source>
</evidence>
<keyword evidence="4" id="KW-1185">Reference proteome</keyword>
<dbReference type="PANTHER" id="PTHR38590">
    <property type="entry name" value="BLL0828 PROTEIN"/>
    <property type="match status" value="1"/>
</dbReference>
<name>A0A3S3RVT0_9HYPH</name>
<proteinExistence type="predicted"/>
<keyword evidence="3" id="KW-0540">Nuclease</keyword>
<dbReference type="InterPro" id="IPR047216">
    <property type="entry name" value="Endonuclease_DUF559_bact"/>
</dbReference>
<protein>
    <submittedName>
        <fullName evidence="3">Endonuclease domain-containing protein</fullName>
    </submittedName>
</protein>
<organism evidence="3 4">
    <name type="scientific">Neorhizobium lilium</name>
    <dbReference type="NCBI Taxonomy" id="2503024"/>
    <lineage>
        <taxon>Bacteria</taxon>
        <taxon>Pseudomonadati</taxon>
        <taxon>Pseudomonadota</taxon>
        <taxon>Alphaproteobacteria</taxon>
        <taxon>Hyphomicrobiales</taxon>
        <taxon>Rhizobiaceae</taxon>
        <taxon>Rhizobium/Agrobacterium group</taxon>
        <taxon>Neorhizobium</taxon>
    </lineage>
</organism>
<evidence type="ECO:0000313" key="3">
    <source>
        <dbReference type="EMBL" id="RWX79416.1"/>
    </source>
</evidence>
<evidence type="ECO:0000259" key="2">
    <source>
        <dbReference type="Pfam" id="PF04480"/>
    </source>
</evidence>
<dbReference type="SUPFAM" id="SSF52980">
    <property type="entry name" value="Restriction endonuclease-like"/>
    <property type="match status" value="1"/>
</dbReference>